<protein>
    <recommendedName>
        <fullName evidence="8">Kelch repeat-containing protein</fullName>
    </recommendedName>
</protein>
<dbReference type="VEuPathDB" id="FungiDB:PV07_07596"/>
<keyword evidence="5" id="KW-0732">Signal</keyword>
<evidence type="ECO:0000256" key="1">
    <source>
        <dbReference type="ARBA" id="ARBA00022737"/>
    </source>
</evidence>
<accession>A0A0D2CA05</accession>
<dbReference type="AlphaFoldDB" id="A0A0D2CA05"/>
<feature type="compositionally biased region" description="Pro residues" evidence="3">
    <location>
        <begin position="453"/>
        <end position="463"/>
    </location>
</feature>
<dbReference type="RefSeq" id="XP_016248114.1">
    <property type="nucleotide sequence ID" value="XM_016394695.1"/>
</dbReference>
<dbReference type="PANTHER" id="PTHR47435">
    <property type="entry name" value="KELCH REPEAT PROTEIN (AFU_ORTHOLOGUE AFUA_5G12780)"/>
    <property type="match status" value="1"/>
</dbReference>
<keyword evidence="4" id="KW-0472">Membrane</keyword>
<dbReference type="InterPro" id="IPR011043">
    <property type="entry name" value="Gal_Oxase/kelch_b-propeller"/>
</dbReference>
<gene>
    <name evidence="6" type="ORF">PV07_07596</name>
</gene>
<dbReference type="Gene3D" id="2.120.10.80">
    <property type="entry name" value="Kelch-type beta propeller"/>
    <property type="match status" value="1"/>
</dbReference>
<feature type="region of interest" description="Disordered" evidence="3">
    <location>
        <begin position="445"/>
        <end position="468"/>
    </location>
</feature>
<evidence type="ECO:0008006" key="8">
    <source>
        <dbReference type="Google" id="ProtNLM"/>
    </source>
</evidence>
<evidence type="ECO:0000256" key="2">
    <source>
        <dbReference type="ARBA" id="ARBA00023004"/>
    </source>
</evidence>
<dbReference type="PANTHER" id="PTHR47435:SF4">
    <property type="entry name" value="KELCH REPEAT PROTEIN (AFU_ORTHOLOGUE AFUA_5G12780)"/>
    <property type="match status" value="1"/>
</dbReference>
<keyword evidence="7" id="KW-1185">Reference proteome</keyword>
<feature type="region of interest" description="Disordered" evidence="3">
    <location>
        <begin position="639"/>
        <end position="681"/>
    </location>
</feature>
<dbReference type="STRING" id="569365.A0A0D2CA05"/>
<feature type="compositionally biased region" description="Low complexity" evidence="3">
    <location>
        <begin position="548"/>
        <end position="564"/>
    </location>
</feature>
<feature type="transmembrane region" description="Helical" evidence="4">
    <location>
        <begin position="470"/>
        <end position="495"/>
    </location>
</feature>
<dbReference type="GO" id="GO:0019760">
    <property type="term" value="P:glucosinolate metabolic process"/>
    <property type="evidence" value="ECO:0007669"/>
    <property type="project" value="UniProtKB-ARBA"/>
</dbReference>
<evidence type="ECO:0000313" key="6">
    <source>
        <dbReference type="EMBL" id="KIW27898.1"/>
    </source>
</evidence>
<dbReference type="Proteomes" id="UP000054466">
    <property type="component" value="Unassembled WGS sequence"/>
</dbReference>
<name>A0A0D2CA05_9EURO</name>
<organism evidence="6 7">
    <name type="scientific">Cladophialophora immunda</name>
    <dbReference type="NCBI Taxonomy" id="569365"/>
    <lineage>
        <taxon>Eukaryota</taxon>
        <taxon>Fungi</taxon>
        <taxon>Dikarya</taxon>
        <taxon>Ascomycota</taxon>
        <taxon>Pezizomycotina</taxon>
        <taxon>Eurotiomycetes</taxon>
        <taxon>Chaetothyriomycetidae</taxon>
        <taxon>Chaetothyriales</taxon>
        <taxon>Herpotrichiellaceae</taxon>
        <taxon>Cladophialophora</taxon>
    </lineage>
</organism>
<evidence type="ECO:0000256" key="4">
    <source>
        <dbReference type="SAM" id="Phobius"/>
    </source>
</evidence>
<dbReference type="GeneID" id="27346790"/>
<feature type="compositionally biased region" description="Pro residues" evidence="3">
    <location>
        <begin position="574"/>
        <end position="585"/>
    </location>
</feature>
<keyword evidence="1" id="KW-0677">Repeat</keyword>
<keyword evidence="4" id="KW-1133">Transmembrane helix</keyword>
<dbReference type="EMBL" id="KN847043">
    <property type="protein sequence ID" value="KIW27898.1"/>
    <property type="molecule type" value="Genomic_DNA"/>
</dbReference>
<evidence type="ECO:0000256" key="5">
    <source>
        <dbReference type="SAM" id="SignalP"/>
    </source>
</evidence>
<feature type="region of interest" description="Disordered" evidence="3">
    <location>
        <begin position="545"/>
        <end position="606"/>
    </location>
</feature>
<proteinExistence type="predicted"/>
<dbReference type="SUPFAM" id="SSF50965">
    <property type="entry name" value="Galactose oxidase, central domain"/>
    <property type="match status" value="1"/>
</dbReference>
<dbReference type="OrthoDB" id="10251809at2759"/>
<feature type="signal peptide" evidence="5">
    <location>
        <begin position="1"/>
        <end position="21"/>
    </location>
</feature>
<reference evidence="6 7" key="1">
    <citation type="submission" date="2015-01" db="EMBL/GenBank/DDBJ databases">
        <title>The Genome Sequence of Cladophialophora immunda CBS83496.</title>
        <authorList>
            <consortium name="The Broad Institute Genomics Platform"/>
            <person name="Cuomo C."/>
            <person name="de Hoog S."/>
            <person name="Gorbushina A."/>
            <person name="Stielow B."/>
            <person name="Teixiera M."/>
            <person name="Abouelleil A."/>
            <person name="Chapman S.B."/>
            <person name="Priest M."/>
            <person name="Young S.K."/>
            <person name="Wortman J."/>
            <person name="Nusbaum C."/>
            <person name="Birren B."/>
        </authorList>
    </citation>
    <scope>NUCLEOTIDE SEQUENCE [LARGE SCALE GENOMIC DNA]</scope>
    <source>
        <strain evidence="6 7">CBS 83496</strain>
    </source>
</reference>
<feature type="chain" id="PRO_5002250493" description="Kelch repeat-containing protein" evidence="5">
    <location>
        <begin position="22"/>
        <end position="681"/>
    </location>
</feature>
<keyword evidence="4" id="KW-0812">Transmembrane</keyword>
<sequence length="681" mass="73480">MATLASSLLLLLALLTAQTVAQAPADPLRNFCRRYGHQTAVIDRKLYIDGGWLYANPISQNPIPTMNEGLLYCDLDQSYQDMPPEYANLTKNSSVPDVAGGTLWQDEVNKVFWLYGGEFSAAPSAFQLWGYDVVLNQWNLSSPNLGSTAPIQRVSYGAGVASSEIGMGFYYGGYLNNLTNPLWTGPPMATSNLIIYDMDQNSLTNNTGYDNIGRAEGIMVYIPASMSGLLVYFGGVTFPYGNETEVPAPMDTIMIYDISDAKWYTQTATGTVPEMRRKFCGGATWADDQSSYNIYLYGGFGFGENTTGFDDVYILTMPTFEWVKWYPDQPGPGSPHGLLTCNVIDRGQMIVMGGNFTNTTACDVPAIQGQHNLNLGQYDSTNAKWYPYLPNLTDYFVPPAILQVAGGTPEGGAINKAPSTGWSDDRLSVYFGEKAVFASRTPTRALPAATTTVPPPRPTPSHPPGKKTDIGAIVGGAVGGAAGLVLALALAWFCVRRHRKNKEQSGTNQAAATTAAAAAATTPIPGAAQPFSPTSPQGHYVINEKHSTTVGSPGSTTSRVGSPSDQQHSSQYSTPPPPPLLPHPEYPNYYYAATAPMPGQQPPTQYYPVAIPPGHHPQQQQQQGVYAYPAQGGPAMAGPMMPFYPPPPDPIRTQSHEMPTVRSPEIVQVHQPKPLRPEGLE</sequence>
<keyword evidence="2" id="KW-0408">Iron</keyword>
<evidence type="ECO:0000256" key="3">
    <source>
        <dbReference type="SAM" id="MobiDB-lite"/>
    </source>
</evidence>
<dbReference type="InterPro" id="IPR015915">
    <property type="entry name" value="Kelch-typ_b-propeller"/>
</dbReference>
<evidence type="ECO:0000313" key="7">
    <source>
        <dbReference type="Proteomes" id="UP000054466"/>
    </source>
</evidence>